<dbReference type="InterPro" id="IPR027417">
    <property type="entry name" value="P-loop_NTPase"/>
</dbReference>
<comment type="caution">
    <text evidence="3">The sequence shown here is derived from an EMBL/GenBank/DDBJ whole genome shotgun (WGS) entry which is preliminary data.</text>
</comment>
<dbReference type="PANTHER" id="PTHR14819:SF25">
    <property type="entry name" value="CHROMOSOME UNDETERMINED SCAFFOLD_52, WHOLE GENOME SHOTGUN SEQUENCE"/>
    <property type="match status" value="1"/>
</dbReference>
<dbReference type="SUPFAM" id="SSF52540">
    <property type="entry name" value="P-loop containing nucleoside triphosphate hydrolases"/>
    <property type="match status" value="1"/>
</dbReference>
<evidence type="ECO:0000259" key="1">
    <source>
        <dbReference type="PROSITE" id="PS50234"/>
    </source>
</evidence>
<dbReference type="EMBL" id="CAJNYV010001071">
    <property type="protein sequence ID" value="CAF3400269.1"/>
    <property type="molecule type" value="Genomic_DNA"/>
</dbReference>
<proteinExistence type="predicted"/>
<dbReference type="Proteomes" id="UP000663838">
    <property type="component" value="Unassembled WGS sequence"/>
</dbReference>
<dbReference type="InterPro" id="IPR052986">
    <property type="entry name" value="VLIG_GTPase"/>
</dbReference>
<dbReference type="InterPro" id="IPR036465">
    <property type="entry name" value="vWFA_dom_sf"/>
</dbReference>
<sequence length="1173" mass="136065">MYGTLVNIQNKVSKDKLVALNYDCILVIDTEGLLSVQKTDEPYDKKLILFCLAVSHLVIVNVDGEIIEPVKICVVLCTQALQYLGETRVRRPTVHFVLNKRFHLNEEYCKSLVECVQKTLTENNLNNEINLKTENFHVLSQAFNYKPFINLNGECKVSSTVEAFVTNVQKLCQHFIDISSDVIRETGDIFCVPNNWIVFANRVLQTIKKHPDLTYFQEVFERNQYNKIREDIRNDFDQYLSPAVARFLLEKEKQNDSDHIKQSFKIEYNRMLRLLEDKLKEHCDNHEATDNIRTRSLKFMEVQMISIFRSWEVSAVMNSERCKRDEIVTEIDSKLRQKANSITHKNCLLDRQAASEMFELEFDNLVAQIKDRFKSEIVWTTSIEMVSHLCDVLNTDALPSGDNFLAYVPFLKTLDPVPDHPIFINDCLSKICAECVTRASKLVPLVPHSLDIARTISAKEIEQRYTYLDTDQLSTIFVEFNANTNQTRQFFRKDARQRYSELFQKHWTTIVKLSTCFEMLTTSIEKCLRSKNSDEPFTEITFIQEIIGEVNKIIQEFNNELNVFNFCLSKQFRSSLYICTVISAALYYYNRQKTHFLDVIKGVHENKDKSIEKFIPWVILVENDDERVAINIITELSQVLCQSFESQGKEIMKSQIDKETKTVSRFTIIKELDGEVYNARNDWLMRYVLNPQDLIIERFKQKWAKIKATTDEKLKPIVNTTSEKLIEIFGVIKTINTISQEQGGHSLSLVEDLFEPLTDQGNYQLTDKKFCMAKLFHHYLIGEQVSTEISTRNSLSYTVNDRWKTLVDNFPKLSEEIKHTFRSLENAFETATISYFGLFLDKILSEQTKTAQALSSQMSSFIAETYRDIYEHLLNQIQGCAASCPCCKRICDVDHHLELTCPIGQGENRHRCQFGHQIRGMGGIYHKFTGEASIAWCEIIKDEGQVIISEKMPQTWKAFKNANPDWDFGDPRTRENLTPPYVYMWKQIGEQLCEHYKNGMKFVEKNSPLPINHFIFMLDHSGSMNEEINILRRSTAGSAAPQGNKVANDSSEINRTPWRCLLRAVKGFLDIRIRQASFDDQITVILFGERAVLIYNRQKLTEIDIGQLNIPMKICGETTNFSAAFQMVIKTLEEVNKNPERNRYQQTLIFMTDGEPQVYPQKELQQLCDYRPG</sequence>
<feature type="domain" description="VWFA" evidence="1">
    <location>
        <begin position="1013"/>
        <end position="1173"/>
    </location>
</feature>
<protein>
    <recommendedName>
        <fullName evidence="1">VWFA domain-containing protein</fullName>
    </recommendedName>
</protein>
<organism evidence="3 4">
    <name type="scientific">Rotaria socialis</name>
    <dbReference type="NCBI Taxonomy" id="392032"/>
    <lineage>
        <taxon>Eukaryota</taxon>
        <taxon>Metazoa</taxon>
        <taxon>Spiralia</taxon>
        <taxon>Gnathifera</taxon>
        <taxon>Rotifera</taxon>
        <taxon>Eurotatoria</taxon>
        <taxon>Bdelloidea</taxon>
        <taxon>Philodinida</taxon>
        <taxon>Philodinidae</taxon>
        <taxon>Rotaria</taxon>
    </lineage>
</organism>
<gene>
    <name evidence="2" type="ORF">KIK155_LOCUS8045</name>
    <name evidence="3" type="ORF">TOA249_LOCUS8233</name>
</gene>
<dbReference type="SUPFAM" id="SSF53300">
    <property type="entry name" value="vWA-like"/>
    <property type="match status" value="1"/>
</dbReference>
<dbReference type="InterPro" id="IPR002035">
    <property type="entry name" value="VWF_A"/>
</dbReference>
<dbReference type="PROSITE" id="PS50234">
    <property type="entry name" value="VWFA"/>
    <property type="match status" value="1"/>
</dbReference>
<dbReference type="Gene3D" id="3.40.50.300">
    <property type="entry name" value="P-loop containing nucleotide triphosphate hydrolases"/>
    <property type="match status" value="1"/>
</dbReference>
<dbReference type="CDD" id="cd00198">
    <property type="entry name" value="vWFA"/>
    <property type="match status" value="1"/>
</dbReference>
<reference evidence="3" key="1">
    <citation type="submission" date="2021-02" db="EMBL/GenBank/DDBJ databases">
        <authorList>
            <person name="Nowell W R."/>
        </authorList>
    </citation>
    <scope>NUCLEOTIDE SEQUENCE</scope>
</reference>
<dbReference type="AlphaFoldDB" id="A0A820ZQ38"/>
<name>A0A820ZQ38_9BILA</name>
<dbReference type="Gene3D" id="3.40.50.410">
    <property type="entry name" value="von Willebrand factor, type A domain"/>
    <property type="match status" value="1"/>
</dbReference>
<evidence type="ECO:0000313" key="4">
    <source>
        <dbReference type="Proteomes" id="UP000663838"/>
    </source>
</evidence>
<evidence type="ECO:0000313" key="2">
    <source>
        <dbReference type="EMBL" id="CAF3400269.1"/>
    </source>
</evidence>
<evidence type="ECO:0000313" key="3">
    <source>
        <dbReference type="EMBL" id="CAF4565521.1"/>
    </source>
</evidence>
<accession>A0A820ZQ38</accession>
<dbReference type="Proteomes" id="UP000663865">
    <property type="component" value="Unassembled WGS sequence"/>
</dbReference>
<dbReference type="EMBL" id="CAJOBS010000387">
    <property type="protein sequence ID" value="CAF4565521.1"/>
    <property type="molecule type" value="Genomic_DNA"/>
</dbReference>
<dbReference type="PANTHER" id="PTHR14819">
    <property type="entry name" value="GTP-BINDING"/>
    <property type="match status" value="1"/>
</dbReference>